<dbReference type="EMBL" id="JADNRY010000392">
    <property type="protein sequence ID" value="KAF9058354.1"/>
    <property type="molecule type" value="Genomic_DNA"/>
</dbReference>
<evidence type="ECO:0000256" key="1">
    <source>
        <dbReference type="ARBA" id="ARBA00005725"/>
    </source>
</evidence>
<evidence type="ECO:0000313" key="4">
    <source>
        <dbReference type="EMBL" id="KAF9058354.1"/>
    </source>
</evidence>
<keyword evidence="2" id="KW-0521">NADP</keyword>
<dbReference type="InterPro" id="IPR051609">
    <property type="entry name" value="NmrA/Isoflavone_reductase-like"/>
</dbReference>
<dbReference type="GO" id="GO:0016491">
    <property type="term" value="F:oxidoreductase activity"/>
    <property type="evidence" value="ECO:0007669"/>
    <property type="project" value="UniProtKB-KW"/>
</dbReference>
<dbReference type="Proteomes" id="UP000772434">
    <property type="component" value="Unassembled WGS sequence"/>
</dbReference>
<evidence type="ECO:0000313" key="5">
    <source>
        <dbReference type="Proteomes" id="UP000772434"/>
    </source>
</evidence>
<comment type="caution">
    <text evidence="4">The sequence shown here is derived from an EMBL/GenBank/DDBJ whole genome shotgun (WGS) entry which is preliminary data.</text>
</comment>
<dbReference type="OrthoDB" id="9974981at2759"/>
<comment type="similarity">
    <text evidence="1">Belongs to the NmrA-type oxidoreductase family. Isoflavone reductase subfamily.</text>
</comment>
<evidence type="ECO:0000256" key="3">
    <source>
        <dbReference type="ARBA" id="ARBA00023002"/>
    </source>
</evidence>
<dbReference type="SUPFAM" id="SSF51735">
    <property type="entry name" value="NAD(P)-binding Rossmann-fold domains"/>
    <property type="match status" value="1"/>
</dbReference>
<dbReference type="AlphaFoldDB" id="A0A9P5TXN8"/>
<keyword evidence="5" id="KW-1185">Reference proteome</keyword>
<dbReference type="Gene3D" id="3.90.25.10">
    <property type="entry name" value="UDP-galactose 4-epimerase, domain 1"/>
    <property type="match status" value="1"/>
</dbReference>
<evidence type="ECO:0000256" key="2">
    <source>
        <dbReference type="ARBA" id="ARBA00022857"/>
    </source>
</evidence>
<accession>A0A9P5TXN8</accession>
<reference evidence="4" key="1">
    <citation type="submission" date="2020-11" db="EMBL/GenBank/DDBJ databases">
        <authorList>
            <consortium name="DOE Joint Genome Institute"/>
            <person name="Ahrendt S."/>
            <person name="Riley R."/>
            <person name="Andreopoulos W."/>
            <person name="Labutti K."/>
            <person name="Pangilinan J."/>
            <person name="Ruiz-Duenas F.J."/>
            <person name="Barrasa J.M."/>
            <person name="Sanchez-Garcia M."/>
            <person name="Camarero S."/>
            <person name="Miyauchi S."/>
            <person name="Serrano A."/>
            <person name="Linde D."/>
            <person name="Babiker R."/>
            <person name="Drula E."/>
            <person name="Ayuso-Fernandez I."/>
            <person name="Pacheco R."/>
            <person name="Padilla G."/>
            <person name="Ferreira P."/>
            <person name="Barriuso J."/>
            <person name="Kellner H."/>
            <person name="Castanera R."/>
            <person name="Alfaro M."/>
            <person name="Ramirez L."/>
            <person name="Pisabarro A.G."/>
            <person name="Kuo A."/>
            <person name="Tritt A."/>
            <person name="Lipzen A."/>
            <person name="He G."/>
            <person name="Yan M."/>
            <person name="Ng V."/>
            <person name="Cullen D."/>
            <person name="Martin F."/>
            <person name="Rosso M.-N."/>
            <person name="Henrissat B."/>
            <person name="Hibbett D."/>
            <person name="Martinez A.T."/>
            <person name="Grigoriev I.V."/>
        </authorList>
    </citation>
    <scope>NUCLEOTIDE SEQUENCE</scope>
    <source>
        <strain evidence="4">AH 40177</strain>
    </source>
</reference>
<dbReference type="Gene3D" id="3.40.50.720">
    <property type="entry name" value="NAD(P)-binding Rossmann-like Domain"/>
    <property type="match status" value="1"/>
</dbReference>
<organism evidence="4 5">
    <name type="scientific">Rhodocollybia butyracea</name>
    <dbReference type="NCBI Taxonomy" id="206335"/>
    <lineage>
        <taxon>Eukaryota</taxon>
        <taxon>Fungi</taxon>
        <taxon>Dikarya</taxon>
        <taxon>Basidiomycota</taxon>
        <taxon>Agaricomycotina</taxon>
        <taxon>Agaricomycetes</taxon>
        <taxon>Agaricomycetidae</taxon>
        <taxon>Agaricales</taxon>
        <taxon>Marasmiineae</taxon>
        <taxon>Omphalotaceae</taxon>
        <taxon>Rhodocollybia</taxon>
    </lineage>
</organism>
<sequence length="123" mass="13887">MNYLAVGNPKPDGAKALGHITPFPYVFDFKSLKANVPGDGEKRMVFTATEDIGKFVATVTQLTTWEEHSEMKGDWVTFNQIISMVESILGGKFIPRYSILEQYSHSQKRLMSSTILRKKSQLD</sequence>
<name>A0A9P5TXN8_9AGAR</name>
<gene>
    <name evidence="4" type="ORF">BDP27DRAFT_1241444</name>
</gene>
<proteinExistence type="inferred from homology"/>
<dbReference type="InterPro" id="IPR036291">
    <property type="entry name" value="NAD(P)-bd_dom_sf"/>
</dbReference>
<dbReference type="PANTHER" id="PTHR47706">
    <property type="entry name" value="NMRA-LIKE FAMILY PROTEIN"/>
    <property type="match status" value="1"/>
</dbReference>
<protein>
    <recommendedName>
        <fullName evidence="6">NmrA-like domain-containing protein</fullName>
    </recommendedName>
</protein>
<evidence type="ECO:0008006" key="6">
    <source>
        <dbReference type="Google" id="ProtNLM"/>
    </source>
</evidence>
<dbReference type="PANTHER" id="PTHR47706:SF4">
    <property type="entry name" value="NMRA-LIKE DOMAIN-CONTAINING PROTEIN"/>
    <property type="match status" value="1"/>
</dbReference>
<keyword evidence="3" id="KW-0560">Oxidoreductase</keyword>